<accession>A0A7D9D9K8</accession>
<evidence type="ECO:0000313" key="3">
    <source>
        <dbReference type="Proteomes" id="UP001152795"/>
    </source>
</evidence>
<evidence type="ECO:0000313" key="2">
    <source>
        <dbReference type="EMBL" id="CAB3979499.1"/>
    </source>
</evidence>
<sequence>MAEKKFALVFWSDDQQNSVVAYEDIVGEAKLGEIFPVAWRIRKKKGGVKTCWYEAKILQLSDNEESLQLLCENYAENRAKELNDVARKKRKRTRTAKAKQLDLEEQTSTPSTPTLHDAEVDNDTATPTQKASKIKKKKTKQVKEPSVKNTQLESAKLMARKLIEDMQRENPCEKDHQIPVAHNETSSNSASRINTTTPLNSGTSLTVLTPPSDLRPSTEWSSTSNVNPSQKDEFQTLDDDRFSSPANMPPTNFTATNMPIHSANSHKSSNQTARRELQLLGEETNPHWPDETPVPLSSEISCAIRLSYDCDDEWVSKCDEWLNNSIKQKADDIPPKCSECAVLRDENARLKGTIARLRKEKQKFAGLLNVPPAAVIYLESLAKYLRDASSDEDCNDEVMDISFPPMAMNKTQNTPPTHEILAMSVAFGNWVLPTGKQVLDPNVVSAIKGTSNLNTFSIN</sequence>
<comment type="caution">
    <text evidence="2">The sequence shown here is derived from an EMBL/GenBank/DDBJ whole genome shotgun (WGS) entry which is preliminary data.</text>
</comment>
<evidence type="ECO:0000256" key="1">
    <source>
        <dbReference type="SAM" id="MobiDB-lite"/>
    </source>
</evidence>
<organism evidence="2 3">
    <name type="scientific">Paramuricea clavata</name>
    <name type="common">Red gorgonian</name>
    <name type="synonym">Violescent sea-whip</name>
    <dbReference type="NCBI Taxonomy" id="317549"/>
    <lineage>
        <taxon>Eukaryota</taxon>
        <taxon>Metazoa</taxon>
        <taxon>Cnidaria</taxon>
        <taxon>Anthozoa</taxon>
        <taxon>Octocorallia</taxon>
        <taxon>Malacalcyonacea</taxon>
        <taxon>Plexauridae</taxon>
        <taxon>Paramuricea</taxon>
    </lineage>
</organism>
<feature type="region of interest" description="Disordered" evidence="1">
    <location>
        <begin position="176"/>
        <end position="243"/>
    </location>
</feature>
<name>A0A7D9D9K8_PARCT</name>
<dbReference type="EMBL" id="CACRXK020000204">
    <property type="protein sequence ID" value="CAB3979499.1"/>
    <property type="molecule type" value="Genomic_DNA"/>
</dbReference>
<dbReference type="AlphaFoldDB" id="A0A7D9D9K8"/>
<reference evidence="2" key="1">
    <citation type="submission" date="2020-04" db="EMBL/GenBank/DDBJ databases">
        <authorList>
            <person name="Alioto T."/>
            <person name="Alioto T."/>
            <person name="Gomez Garrido J."/>
        </authorList>
    </citation>
    <scope>NUCLEOTIDE SEQUENCE</scope>
    <source>
        <strain evidence="2">A484AB</strain>
    </source>
</reference>
<protein>
    <submittedName>
        <fullName evidence="2">Uncharacterized protein</fullName>
    </submittedName>
</protein>
<feature type="compositionally biased region" description="Basic residues" evidence="1">
    <location>
        <begin position="87"/>
        <end position="97"/>
    </location>
</feature>
<keyword evidence="3" id="KW-1185">Reference proteome</keyword>
<feature type="region of interest" description="Disordered" evidence="1">
    <location>
        <begin position="86"/>
        <end position="155"/>
    </location>
</feature>
<proteinExistence type="predicted"/>
<feature type="compositionally biased region" description="Polar residues" evidence="1">
    <location>
        <begin position="218"/>
        <end position="229"/>
    </location>
</feature>
<gene>
    <name evidence="2" type="ORF">PACLA_8A050342</name>
</gene>
<feature type="compositionally biased region" description="Basic and acidic residues" evidence="1">
    <location>
        <begin position="230"/>
        <end position="242"/>
    </location>
</feature>
<dbReference type="OrthoDB" id="10623571at2759"/>
<dbReference type="Proteomes" id="UP001152795">
    <property type="component" value="Unassembled WGS sequence"/>
</dbReference>
<feature type="compositionally biased region" description="Polar residues" evidence="1">
    <location>
        <begin position="183"/>
        <end position="209"/>
    </location>
</feature>